<dbReference type="Gene3D" id="2.120.10.30">
    <property type="entry name" value="TolB, C-terminal domain"/>
    <property type="match status" value="1"/>
</dbReference>
<comment type="caution">
    <text evidence="2">The sequence shown here is derived from an EMBL/GenBank/DDBJ whole genome shotgun (WGS) entry which is preliminary data.</text>
</comment>
<gene>
    <name evidence="2" type="ORF">ENU91_05460</name>
</gene>
<dbReference type="PANTHER" id="PTHR36842:SF1">
    <property type="entry name" value="PROTEIN TOLB"/>
    <property type="match status" value="1"/>
</dbReference>
<evidence type="ECO:0000256" key="1">
    <source>
        <dbReference type="ARBA" id="ARBA00009820"/>
    </source>
</evidence>
<protein>
    <recommendedName>
        <fullName evidence="3">TolB N-terminal domain-containing protein</fullName>
    </recommendedName>
</protein>
<comment type="similarity">
    <text evidence="1">Belongs to the TolB family.</text>
</comment>
<dbReference type="EMBL" id="DTEI01000096">
    <property type="protein sequence ID" value="HGU16080.1"/>
    <property type="molecule type" value="Genomic_DNA"/>
</dbReference>
<dbReference type="InterPro" id="IPR011659">
    <property type="entry name" value="WD40"/>
</dbReference>
<accession>A0A7V4JQZ2</accession>
<dbReference type="InterPro" id="IPR011042">
    <property type="entry name" value="6-blade_b-propeller_TolB-like"/>
</dbReference>
<sequence length="412" mass="47288">MVPIKLKKILFAFWFFFLFFCKYSFCEEIPTITVEPTSFSKTIIRVPDFEGDKKLSAQLTPLLRKLLNYHLFILALKNPPLQNYPSKEYYLVGNVEKRENEIFIKAELRDTLENKVLKIYKTSGSSDYPQTLIYALCDKLIESISHYKGVAFTKIVFVKRTSKGDKLYIADFSKENPRLLRSAPLILFPKFSKSGNKLAYLIYEENKYFLEIYNLKDSTKEKFNIKGICSAPVWFPNEKELIITAEEGQEIVLYRFNIETKELTPLIKGKGILQAGSVSPGGTFLAYVYGERAGNPQIYLLDLETLKSYKIPQKRIYNTSPRFSPQGEYLLFLSKGGGISSVNLYHLKTKEQKEIKFLGNLEDPAFSPTGDYLIAFGEGKEGKGLYLIHLDSSLTYLYLPGSNFIFPDWAEL</sequence>
<organism evidence="2">
    <name type="scientific">Thermodesulfobacterium geofontis</name>
    <dbReference type="NCBI Taxonomy" id="1295609"/>
    <lineage>
        <taxon>Bacteria</taxon>
        <taxon>Pseudomonadati</taxon>
        <taxon>Thermodesulfobacteriota</taxon>
        <taxon>Thermodesulfobacteria</taxon>
        <taxon>Thermodesulfobacteriales</taxon>
        <taxon>Thermodesulfobacteriaceae</taxon>
        <taxon>Thermodesulfobacterium</taxon>
    </lineage>
</organism>
<evidence type="ECO:0008006" key="3">
    <source>
        <dbReference type="Google" id="ProtNLM"/>
    </source>
</evidence>
<proteinExistence type="inferred from homology"/>
<dbReference type="Pfam" id="PF07676">
    <property type="entry name" value="PD40"/>
    <property type="match status" value="1"/>
</dbReference>
<evidence type="ECO:0000313" key="2">
    <source>
        <dbReference type="EMBL" id="HGU16080.1"/>
    </source>
</evidence>
<dbReference type="AlphaFoldDB" id="A0A7V4JQZ2"/>
<reference evidence="2" key="1">
    <citation type="journal article" date="2020" name="mSystems">
        <title>Genome- and Community-Level Interaction Insights into Carbon Utilization and Element Cycling Functions of Hydrothermarchaeota in Hydrothermal Sediment.</title>
        <authorList>
            <person name="Zhou Z."/>
            <person name="Liu Y."/>
            <person name="Xu W."/>
            <person name="Pan J."/>
            <person name="Luo Z.H."/>
            <person name="Li M."/>
        </authorList>
    </citation>
    <scope>NUCLEOTIDE SEQUENCE [LARGE SCALE GENOMIC DNA]</scope>
    <source>
        <strain evidence="2">SpSt-711</strain>
    </source>
</reference>
<dbReference type="SUPFAM" id="SSF69304">
    <property type="entry name" value="Tricorn protease N-terminal domain"/>
    <property type="match status" value="1"/>
</dbReference>
<name>A0A7V4JQZ2_9BACT</name>
<dbReference type="PANTHER" id="PTHR36842">
    <property type="entry name" value="PROTEIN TOLB HOMOLOG"/>
    <property type="match status" value="1"/>
</dbReference>